<gene>
    <name evidence="2" type="ORF">TorRG33x02_357960</name>
</gene>
<accession>A0A2P5A4B7</accession>
<feature type="compositionally biased region" description="Acidic residues" evidence="1">
    <location>
        <begin position="292"/>
        <end position="311"/>
    </location>
</feature>
<feature type="compositionally biased region" description="Pro residues" evidence="1">
    <location>
        <begin position="174"/>
        <end position="186"/>
    </location>
</feature>
<dbReference type="Proteomes" id="UP000237000">
    <property type="component" value="Unassembled WGS sequence"/>
</dbReference>
<dbReference type="InParanoid" id="A0A2P5A4B7"/>
<feature type="compositionally biased region" description="Basic and acidic residues" evidence="1">
    <location>
        <begin position="312"/>
        <end position="323"/>
    </location>
</feature>
<dbReference type="AlphaFoldDB" id="A0A2P5A4B7"/>
<keyword evidence="3" id="KW-1185">Reference proteome</keyword>
<name>A0A2P5A4B7_TREOI</name>
<comment type="caution">
    <text evidence="2">The sequence shown here is derived from an EMBL/GenBank/DDBJ whole genome shotgun (WGS) entry which is preliminary data.</text>
</comment>
<feature type="compositionally biased region" description="Low complexity" evidence="1">
    <location>
        <begin position="263"/>
        <end position="281"/>
    </location>
</feature>
<evidence type="ECO:0000313" key="2">
    <source>
        <dbReference type="EMBL" id="PON31372.1"/>
    </source>
</evidence>
<reference evidence="3" key="1">
    <citation type="submission" date="2016-06" db="EMBL/GenBank/DDBJ databases">
        <title>Parallel loss of symbiosis genes in relatives of nitrogen-fixing non-legume Parasponia.</title>
        <authorList>
            <person name="Van Velzen R."/>
            <person name="Holmer R."/>
            <person name="Bu F."/>
            <person name="Rutten L."/>
            <person name="Van Zeijl A."/>
            <person name="Liu W."/>
            <person name="Santuari L."/>
            <person name="Cao Q."/>
            <person name="Sharma T."/>
            <person name="Shen D."/>
            <person name="Roswanjaya Y."/>
            <person name="Wardhani T."/>
            <person name="Kalhor M.S."/>
            <person name="Jansen J."/>
            <person name="Van den Hoogen J."/>
            <person name="Gungor B."/>
            <person name="Hartog M."/>
            <person name="Hontelez J."/>
            <person name="Verver J."/>
            <person name="Yang W.-C."/>
            <person name="Schijlen E."/>
            <person name="Repin R."/>
            <person name="Schilthuizen M."/>
            <person name="Schranz E."/>
            <person name="Heidstra R."/>
            <person name="Miyata K."/>
            <person name="Fedorova E."/>
            <person name="Kohlen W."/>
            <person name="Bisseling T."/>
            <person name="Smit S."/>
            <person name="Geurts R."/>
        </authorList>
    </citation>
    <scope>NUCLEOTIDE SEQUENCE [LARGE SCALE GENOMIC DNA]</scope>
    <source>
        <strain evidence="3">cv. RG33-2</strain>
    </source>
</reference>
<protein>
    <submittedName>
        <fullName evidence="2">Uncharacterized protein</fullName>
    </submittedName>
</protein>
<proteinExistence type="predicted"/>
<dbReference type="OrthoDB" id="10624647at2759"/>
<feature type="compositionally biased region" description="Polar residues" evidence="1">
    <location>
        <begin position="111"/>
        <end position="121"/>
    </location>
</feature>
<feature type="region of interest" description="Disordered" evidence="1">
    <location>
        <begin position="245"/>
        <end position="323"/>
    </location>
</feature>
<organism evidence="2 3">
    <name type="scientific">Trema orientale</name>
    <name type="common">Charcoal tree</name>
    <name type="synonym">Celtis orientalis</name>
    <dbReference type="NCBI Taxonomy" id="63057"/>
    <lineage>
        <taxon>Eukaryota</taxon>
        <taxon>Viridiplantae</taxon>
        <taxon>Streptophyta</taxon>
        <taxon>Embryophyta</taxon>
        <taxon>Tracheophyta</taxon>
        <taxon>Spermatophyta</taxon>
        <taxon>Magnoliopsida</taxon>
        <taxon>eudicotyledons</taxon>
        <taxon>Gunneridae</taxon>
        <taxon>Pentapetalae</taxon>
        <taxon>rosids</taxon>
        <taxon>fabids</taxon>
        <taxon>Rosales</taxon>
        <taxon>Cannabaceae</taxon>
        <taxon>Trema</taxon>
    </lineage>
</organism>
<sequence>MDYFSKFSLENMALHLNYTIPFGFLWKPKDRALKYGKILVSDKEVIEILEELVRRKYREAEVFLVMPKKVMELEWREDSDAIKHHPGPEPLKRCIIEELAEDTDIQGLKVVTSQSQSQHSYTDLGPEAEIGTEEENTTRTHKRRQEPHRSSPQPLTERRQQSTLQPANEAEHVPPQPPNDPGPESSPQPATKPDNIPLQPLNAPTNSDPYIPSSPHFPDTTQQSQYERVFEDVYDYDPIVEDLLAGGSRNHTQNEAPVNDALVNEAPVNEPIENEVPVNEPAENKDLVNEPTENEEDFEFVQEEYAQDDEGERNMDHQPDSSS</sequence>
<evidence type="ECO:0000313" key="3">
    <source>
        <dbReference type="Proteomes" id="UP000237000"/>
    </source>
</evidence>
<feature type="region of interest" description="Disordered" evidence="1">
    <location>
        <begin position="111"/>
        <end position="230"/>
    </location>
</feature>
<dbReference type="EMBL" id="JXTC01001404">
    <property type="protein sequence ID" value="PON31372.1"/>
    <property type="molecule type" value="Genomic_DNA"/>
</dbReference>
<evidence type="ECO:0000256" key="1">
    <source>
        <dbReference type="SAM" id="MobiDB-lite"/>
    </source>
</evidence>